<dbReference type="Proteomes" id="UP000694388">
    <property type="component" value="Unplaced"/>
</dbReference>
<dbReference type="AlphaFoldDB" id="A0A8C4WTN8"/>
<keyword evidence="2" id="KW-1185">Reference proteome</keyword>
<sequence length="225" mass="25572">MAVSDVNTAIMVLQQMLPGPSFSVLLDPLVTTTSTNEFLVVAAATQSTRKRRGSPAIKSEDYFESVVPRYSDPTFNFHFRMCRSTFEDLLCKLEPTLCCKIQPAGKKILCFLWLMGNRESFRSVADRFGISKSSLHRNLTHVANSLLILSKEEIQWPKETFEKKAISKEFEKFPGVVGCVDVKVMPPSVLSFVVIFCHTSFLLMKWLSKEALFSSYKRMRAFTFV</sequence>
<dbReference type="Ensembl" id="ENSEBUT00000011151.1">
    <property type="protein sequence ID" value="ENSEBUP00000010601.1"/>
    <property type="gene ID" value="ENSEBUG00000006824.1"/>
</dbReference>
<dbReference type="GeneTree" id="ENSGT00940000164797"/>
<name>A0A8C4WTN8_EPTBU</name>
<protein>
    <recommendedName>
        <fullName evidence="3">Transposase Helix-turn-helix domain-containing protein</fullName>
    </recommendedName>
</protein>
<organism evidence="1 2">
    <name type="scientific">Eptatretus burgeri</name>
    <name type="common">Inshore hagfish</name>
    <dbReference type="NCBI Taxonomy" id="7764"/>
    <lineage>
        <taxon>Eukaryota</taxon>
        <taxon>Metazoa</taxon>
        <taxon>Chordata</taxon>
        <taxon>Craniata</taxon>
        <taxon>Vertebrata</taxon>
        <taxon>Cyclostomata</taxon>
        <taxon>Myxini</taxon>
        <taxon>Myxiniformes</taxon>
        <taxon>Myxinidae</taxon>
        <taxon>Eptatretinae</taxon>
        <taxon>Eptatretus</taxon>
    </lineage>
</organism>
<evidence type="ECO:0000313" key="1">
    <source>
        <dbReference type="Ensembl" id="ENSEBUP00000010601.1"/>
    </source>
</evidence>
<evidence type="ECO:0008006" key="3">
    <source>
        <dbReference type="Google" id="ProtNLM"/>
    </source>
</evidence>
<evidence type="ECO:0000313" key="2">
    <source>
        <dbReference type="Proteomes" id="UP000694388"/>
    </source>
</evidence>
<reference evidence="1" key="1">
    <citation type="submission" date="2025-08" db="UniProtKB">
        <authorList>
            <consortium name="Ensembl"/>
        </authorList>
    </citation>
    <scope>IDENTIFICATION</scope>
</reference>
<reference evidence="1" key="2">
    <citation type="submission" date="2025-09" db="UniProtKB">
        <authorList>
            <consortium name="Ensembl"/>
        </authorList>
    </citation>
    <scope>IDENTIFICATION</scope>
</reference>
<proteinExistence type="predicted"/>
<accession>A0A8C4WTN8</accession>